<dbReference type="PANTHER" id="PTHR23408:SF3">
    <property type="entry name" value="METHYLMALONIC ACIDURIA TYPE A PROTEIN, MITOCHONDRIAL"/>
    <property type="match status" value="1"/>
</dbReference>
<dbReference type="FunFam" id="3.40.50.300:FF:000647">
    <property type="entry name" value="Methylmalonic aciduria type A homolog, mitochondrial"/>
    <property type="match status" value="1"/>
</dbReference>
<reference evidence="8" key="1">
    <citation type="submission" date="2021-10" db="EMBL/GenBank/DDBJ databases">
        <title>Tropical sea cucumber genome reveals ecological adaptation and Cuvierian tubules defense mechanism.</title>
        <authorList>
            <person name="Chen T."/>
        </authorList>
    </citation>
    <scope>NUCLEOTIDE SEQUENCE</scope>
    <source>
        <strain evidence="8">Nanhai2018</strain>
        <tissue evidence="8">Muscle</tissue>
    </source>
</reference>
<keyword evidence="4" id="KW-0342">GTP-binding</keyword>
<keyword evidence="3" id="KW-0378">Hydrolase</keyword>
<dbReference type="EMBL" id="JAIZAY010000015">
    <property type="protein sequence ID" value="KAJ8028656.1"/>
    <property type="molecule type" value="Genomic_DNA"/>
</dbReference>
<gene>
    <name evidence="8" type="ORF">HOLleu_30960</name>
</gene>
<dbReference type="AlphaFoldDB" id="A0A9Q1BLB9"/>
<dbReference type="NCBIfam" id="TIGR00750">
    <property type="entry name" value="lao"/>
    <property type="match status" value="1"/>
</dbReference>
<organism evidence="8 9">
    <name type="scientific">Holothuria leucospilota</name>
    <name type="common">Black long sea cucumber</name>
    <name type="synonym">Mertensiothuria leucospilota</name>
    <dbReference type="NCBI Taxonomy" id="206669"/>
    <lineage>
        <taxon>Eukaryota</taxon>
        <taxon>Metazoa</taxon>
        <taxon>Echinodermata</taxon>
        <taxon>Eleutherozoa</taxon>
        <taxon>Echinozoa</taxon>
        <taxon>Holothuroidea</taxon>
        <taxon>Aspidochirotacea</taxon>
        <taxon>Aspidochirotida</taxon>
        <taxon>Holothuriidae</taxon>
        <taxon>Holothuria</taxon>
    </lineage>
</organism>
<evidence type="ECO:0000256" key="7">
    <source>
        <dbReference type="ARBA" id="ARBA00062796"/>
    </source>
</evidence>
<dbReference type="GO" id="GO:0003924">
    <property type="term" value="F:GTPase activity"/>
    <property type="evidence" value="ECO:0007669"/>
    <property type="project" value="InterPro"/>
</dbReference>
<dbReference type="InterPro" id="IPR027417">
    <property type="entry name" value="P-loop_NTPase"/>
</dbReference>
<dbReference type="CDD" id="cd03114">
    <property type="entry name" value="MMAA-like"/>
    <property type="match status" value="1"/>
</dbReference>
<dbReference type="PANTHER" id="PTHR23408">
    <property type="entry name" value="METHYLMALONYL-COA MUTASE"/>
    <property type="match status" value="1"/>
</dbReference>
<dbReference type="Gene3D" id="1.10.287.130">
    <property type="match status" value="1"/>
</dbReference>
<dbReference type="GO" id="GO:0005525">
    <property type="term" value="F:GTP binding"/>
    <property type="evidence" value="ECO:0007669"/>
    <property type="project" value="UniProtKB-KW"/>
</dbReference>
<evidence type="ECO:0000256" key="2">
    <source>
        <dbReference type="ARBA" id="ARBA00022741"/>
    </source>
</evidence>
<sequence>MKRMNHRSILNFWRGFRSLSSNCSRSCRWIGRTVVCYDWPSKAETSAATQGLNNRPFHCSLPAKFSSLRLLSPHLAIKESLPSLSVRNQQIFCNSHTSQKSFYSNGVLLNSELAENLLLKKERWALAKAITLIESTNNVKRKQAQELMNTTLKQLKTEENSIDQPKSFRIGLTGPPGAGKSTFIETFGKMLTQSGYKVAVLAVDPSSSVSGGSLLGDKTRMPELTRDPNAYIRASPSCGTLGGVTRTTNETILLCEGAGYDVILVETVGVGQSEYVVADMVDLLVLIIPPAGGDELQGIKRGIVERTDMILVNKADGELLIPARRVRGEYTSAIKLMRQRSSLWKPKVLQVSSKTGNNLDKAWSLMKEFKETMVTNGLFQSKRKRQQIIWMWNHIEDRVLEAFKEDGRISSEIEQWEKRVLSGDVTPGMAADALLERYLPQKNK</sequence>
<comment type="catalytic activity">
    <reaction evidence="5">
        <text>GTP + H2O = GDP + phosphate + H(+)</text>
        <dbReference type="Rhea" id="RHEA:19669"/>
        <dbReference type="ChEBI" id="CHEBI:15377"/>
        <dbReference type="ChEBI" id="CHEBI:15378"/>
        <dbReference type="ChEBI" id="CHEBI:37565"/>
        <dbReference type="ChEBI" id="CHEBI:43474"/>
        <dbReference type="ChEBI" id="CHEBI:58189"/>
    </reaction>
</comment>
<evidence type="ECO:0000256" key="6">
    <source>
        <dbReference type="ARBA" id="ARBA00056794"/>
    </source>
</evidence>
<evidence type="ECO:0000256" key="5">
    <source>
        <dbReference type="ARBA" id="ARBA00048548"/>
    </source>
</evidence>
<evidence type="ECO:0000313" key="9">
    <source>
        <dbReference type="Proteomes" id="UP001152320"/>
    </source>
</evidence>
<accession>A0A9Q1BLB9</accession>
<comment type="caution">
    <text evidence="8">The sequence shown here is derived from an EMBL/GenBank/DDBJ whole genome shotgun (WGS) entry which is preliminary data.</text>
</comment>
<keyword evidence="9" id="KW-1185">Reference proteome</keyword>
<dbReference type="OrthoDB" id="1476984at2759"/>
<comment type="function">
    <text evidence="6">GTPase, binds and hydrolyzes GTP. Involved in intracellular vitamin B12 metabolism, mediates the transport of cobalamin (Cbl) into mitochondria for the final steps of adenosylcobalamin (AdoCbl) synthesis. Functions as a G-protein chaperone that assists AdoCbl cofactor delivery from MMAB to the methylmalonyl-CoA mutase (MMUT). Plays a dual role as both a protectase and a reactivase for MMUT. Protects MMUT from progressive inactivation by oxidation by decreasing the rate of the formation of the oxidized inactive cofactor hydroxocobalamin (OH2Cbl). Additionally acts a reactivase by promoting the replacement of OH2Cbl by the active cofactor AdoCbl, restoring the activity of MMUT in the presence and hydrolysis of GTP.</text>
</comment>
<comment type="similarity">
    <text evidence="1">Belongs to the SIMIBI class G3E GTPase family. ArgK/MeaB subfamily.</text>
</comment>
<dbReference type="InterPro" id="IPR005129">
    <property type="entry name" value="GTPase_ArgK"/>
</dbReference>
<evidence type="ECO:0000256" key="3">
    <source>
        <dbReference type="ARBA" id="ARBA00022801"/>
    </source>
</evidence>
<name>A0A9Q1BLB9_HOLLE</name>
<dbReference type="NCBIfam" id="NF006958">
    <property type="entry name" value="PRK09435.1"/>
    <property type="match status" value="1"/>
</dbReference>
<dbReference type="Pfam" id="PF03308">
    <property type="entry name" value="MeaB"/>
    <property type="match status" value="1"/>
</dbReference>
<evidence type="ECO:0000313" key="8">
    <source>
        <dbReference type="EMBL" id="KAJ8028656.1"/>
    </source>
</evidence>
<evidence type="ECO:0000256" key="1">
    <source>
        <dbReference type="ARBA" id="ARBA00009625"/>
    </source>
</evidence>
<comment type="subunit">
    <text evidence="7">Homodimer. Interacts with MMUT (the apoenzyme form); the interaction is GTP dependent.</text>
</comment>
<dbReference type="SUPFAM" id="SSF52540">
    <property type="entry name" value="P-loop containing nucleoside triphosphate hydrolases"/>
    <property type="match status" value="1"/>
</dbReference>
<dbReference type="Proteomes" id="UP001152320">
    <property type="component" value="Chromosome 15"/>
</dbReference>
<dbReference type="GO" id="GO:0005737">
    <property type="term" value="C:cytoplasm"/>
    <property type="evidence" value="ECO:0007669"/>
    <property type="project" value="TreeGrafter"/>
</dbReference>
<protein>
    <submittedName>
        <fullName evidence="8">Methylmalonic aciduria type A protein, mitochondrial</fullName>
    </submittedName>
</protein>
<keyword evidence="2" id="KW-0547">Nucleotide-binding</keyword>
<evidence type="ECO:0000256" key="4">
    <source>
        <dbReference type="ARBA" id="ARBA00023134"/>
    </source>
</evidence>
<dbReference type="Gene3D" id="3.40.50.300">
    <property type="entry name" value="P-loop containing nucleotide triphosphate hydrolases"/>
    <property type="match status" value="1"/>
</dbReference>
<dbReference type="Gene3D" id="1.20.5.170">
    <property type="match status" value="1"/>
</dbReference>
<proteinExistence type="inferred from homology"/>